<dbReference type="GO" id="GO:0034632">
    <property type="term" value="F:retinol transmembrane transporter activity"/>
    <property type="evidence" value="ECO:0007669"/>
    <property type="project" value="InterPro"/>
</dbReference>
<keyword evidence="1" id="KW-0732">Signal</keyword>
<accession>A0A1I7U7G0</accession>
<dbReference type="Proteomes" id="UP000095282">
    <property type="component" value="Unplaced"/>
</dbReference>
<dbReference type="WBParaSite" id="Csp11.Scaffold629.g15624.t2">
    <property type="protein sequence ID" value="Csp11.Scaffold629.g15624.t2"/>
    <property type="gene ID" value="Csp11.Scaffold629.g15624"/>
</dbReference>
<dbReference type="GO" id="GO:0005501">
    <property type="term" value="F:retinoid binding"/>
    <property type="evidence" value="ECO:0007669"/>
    <property type="project" value="InterPro"/>
</dbReference>
<dbReference type="InterPro" id="IPR002449">
    <property type="entry name" value="Retinol-bd/Purpurin"/>
</dbReference>
<organism evidence="2 3">
    <name type="scientific">Caenorhabditis tropicalis</name>
    <dbReference type="NCBI Taxonomy" id="1561998"/>
    <lineage>
        <taxon>Eukaryota</taxon>
        <taxon>Metazoa</taxon>
        <taxon>Ecdysozoa</taxon>
        <taxon>Nematoda</taxon>
        <taxon>Chromadorea</taxon>
        <taxon>Rhabditida</taxon>
        <taxon>Rhabditina</taxon>
        <taxon>Rhabditomorpha</taxon>
        <taxon>Rhabditoidea</taxon>
        <taxon>Rhabditidae</taxon>
        <taxon>Peloderinae</taxon>
        <taxon>Caenorhabditis</taxon>
    </lineage>
</organism>
<proteinExistence type="predicted"/>
<feature type="signal peptide" evidence="1">
    <location>
        <begin position="1"/>
        <end position="17"/>
    </location>
</feature>
<sequence>MLLLSTSLLLLISTVSSDDIPQYGPISAHFDSWLDRNGYGKFDFSRLDLGTAGSFGGMSSEMQYASYGRLLYQVVASSNSRTPTFALRFDGQNFQKITEQYVPSGCLSSPISQIRFSLRNRNLIYLPSDDGLICLIHPSGVRSDLLLREAQMSGVLPCLAPTAKPEKQNCTQLITPICKYPNETMTETDQLNGIWLLYSSDPMFVLNWRCTFKDGDDDYSHSFECFLNLGSENVNVRHVELFI</sequence>
<dbReference type="eggNOG" id="ENOG502TFSE">
    <property type="taxonomic scope" value="Eukaryota"/>
</dbReference>
<feature type="chain" id="PRO_5009308499" evidence="1">
    <location>
        <begin position="18"/>
        <end position="243"/>
    </location>
</feature>
<name>A0A1I7U7G0_9PELO</name>
<reference evidence="3" key="1">
    <citation type="submission" date="2016-11" db="UniProtKB">
        <authorList>
            <consortium name="WormBaseParasite"/>
        </authorList>
    </citation>
    <scope>IDENTIFICATION</scope>
</reference>
<evidence type="ECO:0000313" key="3">
    <source>
        <dbReference type="WBParaSite" id="Csp11.Scaffold629.g15624.t2"/>
    </source>
</evidence>
<evidence type="ECO:0000256" key="1">
    <source>
        <dbReference type="SAM" id="SignalP"/>
    </source>
</evidence>
<dbReference type="PANTHER" id="PTHR11873">
    <property type="entry name" value="RETINOL-BINDING PROTEIN 4"/>
    <property type="match status" value="1"/>
</dbReference>
<dbReference type="STRING" id="1561998.A0A1I7U7G0"/>
<keyword evidence="2" id="KW-1185">Reference proteome</keyword>
<protein>
    <submittedName>
        <fullName evidence="3">Secreted protein</fullName>
    </submittedName>
</protein>
<dbReference type="AlphaFoldDB" id="A0A1I7U7G0"/>
<dbReference type="PANTHER" id="PTHR11873:SF0">
    <property type="entry name" value="LIPOCALIN-RELATED PROTEIN"/>
    <property type="match status" value="1"/>
</dbReference>
<evidence type="ECO:0000313" key="2">
    <source>
        <dbReference type="Proteomes" id="UP000095282"/>
    </source>
</evidence>